<dbReference type="GO" id="GO:0008270">
    <property type="term" value="F:zinc ion binding"/>
    <property type="evidence" value="ECO:0007669"/>
    <property type="project" value="UniProtKB-KW"/>
</dbReference>
<feature type="domain" description="DM2" evidence="7">
    <location>
        <begin position="655"/>
        <end position="738"/>
    </location>
</feature>
<dbReference type="AlphaFoldDB" id="A0A9D5C982"/>
<dbReference type="InterPro" id="IPR004343">
    <property type="entry name" value="Plus-3_dom"/>
</dbReference>
<evidence type="ECO:0008006" key="10">
    <source>
        <dbReference type="Google" id="ProtNLM"/>
    </source>
</evidence>
<feature type="region of interest" description="Disordered" evidence="4">
    <location>
        <begin position="1"/>
        <end position="22"/>
    </location>
</feature>
<dbReference type="FunFam" id="3.90.70.200:FF:000002">
    <property type="entry name" value="Zinc finger CCCH domain-containing protein 19"/>
    <property type="match status" value="1"/>
</dbReference>
<evidence type="ECO:0000256" key="1">
    <source>
        <dbReference type="ARBA" id="ARBA00022723"/>
    </source>
</evidence>
<reference evidence="8" key="2">
    <citation type="journal article" date="2022" name="Hortic Res">
        <title>The genome of Dioscorea zingiberensis sheds light on the biosynthesis, origin and evolution of the medicinally important diosgenin saponins.</title>
        <authorList>
            <person name="Li Y."/>
            <person name="Tan C."/>
            <person name="Li Z."/>
            <person name="Guo J."/>
            <person name="Li S."/>
            <person name="Chen X."/>
            <person name="Wang C."/>
            <person name="Dai X."/>
            <person name="Yang H."/>
            <person name="Song W."/>
            <person name="Hou L."/>
            <person name="Xu J."/>
            <person name="Tong Z."/>
            <person name="Xu A."/>
            <person name="Yuan X."/>
            <person name="Wang W."/>
            <person name="Yang Q."/>
            <person name="Chen L."/>
            <person name="Sun Z."/>
            <person name="Wang K."/>
            <person name="Pan B."/>
            <person name="Chen J."/>
            <person name="Bao Y."/>
            <person name="Liu F."/>
            <person name="Qi X."/>
            <person name="Gang D.R."/>
            <person name="Wen J."/>
            <person name="Li J."/>
        </authorList>
    </citation>
    <scope>NUCLEOTIDE SEQUENCE</scope>
    <source>
        <strain evidence="8">Dzin_1.0</strain>
    </source>
</reference>
<comment type="caution">
    <text evidence="8">The sequence shown here is derived from an EMBL/GenBank/DDBJ whole genome shotgun (WGS) entry which is preliminary data.</text>
</comment>
<dbReference type="Gene3D" id="3.90.70.200">
    <property type="entry name" value="Plus-3 domain"/>
    <property type="match status" value="1"/>
</dbReference>
<feature type="region of interest" description="Disordered" evidence="4">
    <location>
        <begin position="1164"/>
        <end position="1185"/>
    </location>
</feature>
<dbReference type="PROSITE" id="PS50829">
    <property type="entry name" value="GYF"/>
    <property type="match status" value="1"/>
</dbReference>
<dbReference type="SUPFAM" id="SSF57903">
    <property type="entry name" value="FYVE/PHD zinc finger"/>
    <property type="match status" value="1"/>
</dbReference>
<gene>
    <name evidence="8" type="ORF">J5N97_025391</name>
</gene>
<dbReference type="FunFam" id="1.10.245.10:FF:000003">
    <property type="entry name" value="Zinc finger CCCH domain-containing protein 19"/>
    <property type="match status" value="1"/>
</dbReference>
<dbReference type="CDD" id="cd15568">
    <property type="entry name" value="PHD5_NSD"/>
    <property type="match status" value="1"/>
</dbReference>
<dbReference type="PROSITE" id="PS51360">
    <property type="entry name" value="PLUS3"/>
    <property type="match status" value="1"/>
</dbReference>
<dbReference type="SMART" id="SM00444">
    <property type="entry name" value="GYF"/>
    <property type="match status" value="1"/>
</dbReference>
<dbReference type="Pfam" id="PF02213">
    <property type="entry name" value="GYF"/>
    <property type="match status" value="1"/>
</dbReference>
<dbReference type="InterPro" id="IPR035445">
    <property type="entry name" value="GYF-like_dom_sf"/>
</dbReference>
<reference evidence="8" key="1">
    <citation type="submission" date="2021-03" db="EMBL/GenBank/DDBJ databases">
        <authorList>
            <person name="Li Z."/>
            <person name="Yang C."/>
        </authorList>
    </citation>
    <scope>NUCLEOTIDE SEQUENCE</scope>
    <source>
        <strain evidence="8">Dzin_1.0</strain>
        <tissue evidence="8">Leaf</tissue>
    </source>
</reference>
<dbReference type="SMART" id="SM00249">
    <property type="entry name" value="PHD"/>
    <property type="match status" value="1"/>
</dbReference>
<keyword evidence="2" id="KW-0863">Zinc-finger</keyword>
<feature type="domain" description="Plus3" evidence="6">
    <location>
        <begin position="799"/>
        <end position="931"/>
    </location>
</feature>
<dbReference type="PROSITE" id="PS51925">
    <property type="entry name" value="SWIB_MDM2"/>
    <property type="match status" value="1"/>
</dbReference>
<dbReference type="Gene3D" id="3.30.1490.40">
    <property type="match status" value="1"/>
</dbReference>
<dbReference type="Pfam" id="PF03126">
    <property type="entry name" value="Plus-3"/>
    <property type="match status" value="1"/>
</dbReference>
<evidence type="ECO:0000313" key="8">
    <source>
        <dbReference type="EMBL" id="KAJ0968474.1"/>
    </source>
</evidence>
<feature type="compositionally biased region" description="Polar residues" evidence="4">
    <location>
        <begin position="1171"/>
        <end position="1185"/>
    </location>
</feature>
<dbReference type="SMART" id="SM00151">
    <property type="entry name" value="SWIB"/>
    <property type="match status" value="1"/>
</dbReference>
<protein>
    <recommendedName>
        <fullName evidence="10">Zinc finger CCCH domain-containing protein 19</fullName>
    </recommendedName>
</protein>
<dbReference type="InterPro" id="IPR003169">
    <property type="entry name" value="GYF"/>
</dbReference>
<keyword evidence="3" id="KW-0862">Zinc</keyword>
<feature type="compositionally biased region" description="Basic and acidic residues" evidence="4">
    <location>
        <begin position="967"/>
        <end position="979"/>
    </location>
</feature>
<dbReference type="SUPFAM" id="SSF55277">
    <property type="entry name" value="GYF domain"/>
    <property type="match status" value="1"/>
</dbReference>
<accession>A0A9D5C982</accession>
<dbReference type="Proteomes" id="UP001085076">
    <property type="component" value="Miscellaneous, Linkage group lg07"/>
</dbReference>
<dbReference type="InterPro" id="IPR001965">
    <property type="entry name" value="Znf_PHD"/>
</dbReference>
<dbReference type="CDD" id="cd00072">
    <property type="entry name" value="GYF"/>
    <property type="match status" value="1"/>
</dbReference>
<dbReference type="OrthoDB" id="6415790at2759"/>
<sequence>MDQDEGEGISEIPNPNPVQGGEVGAVEVVGSRFLDSPSLMDPVYGGEDGGRGSEAEEVVGGDAAEKVEPSVGDALEDGKSLVDVWEEEMGPLVDVVAEKEVRPLVDGQVESGCAAVVEEVGSSVPALDAAEETEPLLGDSTEVAVEPIENDLEKGAMEPLEDDLVEERMEPLLDAVGEDKGEPLVDAGMEDEVEPLVGAVVEESESLAVAVQDDEDVQPLVNTTAEKVVEPLVNALVEEDEPLVNDVVVEGTEVLAEGTKPAVDTMEEEAAEPLLNAVEEEEAEPLLDAVEGEAPVPLLDAVEEEVTVPLLDAVEEKIANPLLDVEEKAVEPLVDSKVEEPAENLMDSRAEEATEHLRDSVAEEAAEPLMDSRLEEAATTLDHSMVEEDAEPLADNMVEEDAEPLADNMVEEDAEPLADNMVEEDAEPLADNMVEEDAGPLADNMVEEDAEPLADNMAEEDAEPLADNMVGEDVEPLADNMVEEDVDISTVSAKKSVGKRKRGRPPKTQQTRTLSKRKMEEDVCFICFDGGNLVVCDRRGCPKVYHPACVNRDDAFFRSKGRWNCGLLVGFEGKLSLTLEELTGAKTPRKESNVTVGNDESSEELYDANVDQVGSSDSSSERRGISNSSRKKLKKGSRVILKEEGPTRAPREDSHPDEIDWASNELLEFVAHMKGGDRSLLSQFDVQALLLEYIKRNNLRDPRRKSQIICDARLQSLFGKPRVGHFEMLKLLESHFLMKEVAQPVTDESQGGVVDPDSSPVDADGNSDASTRLSFDKRRKTRKRSDEKEPQTNLDDYAAIDVHNINLMYLRRNLMEDLIDDTEFSEKVIGCFVRIRISGASQKQDMYRLVQVVGTRMALEKYKTGKKMTDIMLEILNLDKTEVVTVDVISNQDFTEEECKRLRQSIKCGLISRLTVGDIQEKARALQAVRVNDWLENEKSRLGHLRGSYESEKLLNTPEERMKRLNDVPEIHSDPHMDPDYESAEEEPDDKKRDNYKSRESSSLRKAREAGFLGKGGSSSSTWNERKSSETNSEVGSRDRVDSQRKDVSQLNVQSAAIDLETGSRNNNQLGKKPGQSSDIPSDTVLGSLSSGVAPQPIVNETEKIWHYKDPSGKIQGPFSMAQLRKWSTTGYFPQNLRIWRISDKQDNSILLADAMNGKFLKDLSSHDPQHSSFSQSARVTSVTENRGATGNFERTIADKWPSQPPMWSAPIRKLQIPLI</sequence>
<evidence type="ECO:0000313" key="9">
    <source>
        <dbReference type="Proteomes" id="UP001085076"/>
    </source>
</evidence>
<feature type="compositionally biased region" description="Basic and acidic residues" evidence="4">
    <location>
        <begin position="989"/>
        <end position="1009"/>
    </location>
</feature>
<evidence type="ECO:0000256" key="2">
    <source>
        <dbReference type="ARBA" id="ARBA00022771"/>
    </source>
</evidence>
<dbReference type="Gene3D" id="3.30.40.10">
    <property type="entry name" value="Zinc/RING finger domain, C3HC4 (zinc finger)"/>
    <property type="match status" value="1"/>
</dbReference>
<dbReference type="InterPro" id="IPR019835">
    <property type="entry name" value="SWIB_domain"/>
</dbReference>
<organism evidence="8 9">
    <name type="scientific">Dioscorea zingiberensis</name>
    <dbReference type="NCBI Taxonomy" id="325984"/>
    <lineage>
        <taxon>Eukaryota</taxon>
        <taxon>Viridiplantae</taxon>
        <taxon>Streptophyta</taxon>
        <taxon>Embryophyta</taxon>
        <taxon>Tracheophyta</taxon>
        <taxon>Spermatophyta</taxon>
        <taxon>Magnoliopsida</taxon>
        <taxon>Liliopsida</taxon>
        <taxon>Dioscoreales</taxon>
        <taxon>Dioscoreaceae</taxon>
        <taxon>Dioscorea</taxon>
    </lineage>
</organism>
<dbReference type="InterPro" id="IPR036128">
    <property type="entry name" value="Plus3-like_sf"/>
</dbReference>
<dbReference type="Gene3D" id="1.10.245.10">
    <property type="entry name" value="SWIB/MDM2 domain"/>
    <property type="match status" value="1"/>
</dbReference>
<dbReference type="SMART" id="SM00719">
    <property type="entry name" value="Plus3"/>
    <property type="match status" value="1"/>
</dbReference>
<dbReference type="InterPro" id="IPR003121">
    <property type="entry name" value="SWIB_MDM2_domain"/>
</dbReference>
<feature type="region of interest" description="Disordered" evidence="4">
    <location>
        <begin position="485"/>
        <end position="514"/>
    </location>
</feature>
<feature type="compositionally biased region" description="Low complexity" evidence="4">
    <location>
        <begin position="751"/>
        <end position="762"/>
    </location>
</feature>
<feature type="compositionally biased region" description="Basic residues" evidence="4">
    <location>
        <begin position="496"/>
        <end position="505"/>
    </location>
</feature>
<dbReference type="EMBL" id="JAGGNH010000007">
    <property type="protein sequence ID" value="KAJ0968474.1"/>
    <property type="molecule type" value="Genomic_DNA"/>
</dbReference>
<keyword evidence="1" id="KW-0479">Metal-binding</keyword>
<feature type="domain" description="GYF" evidence="5">
    <location>
        <begin position="1103"/>
        <end position="1157"/>
    </location>
</feature>
<name>A0A9D5C982_9LILI</name>
<feature type="region of interest" description="Disordered" evidence="4">
    <location>
        <begin position="610"/>
        <end position="657"/>
    </location>
</feature>
<feature type="region of interest" description="Disordered" evidence="4">
    <location>
        <begin position="967"/>
        <end position="1094"/>
    </location>
</feature>
<dbReference type="SUPFAM" id="SSF159042">
    <property type="entry name" value="Plus3-like"/>
    <property type="match status" value="1"/>
</dbReference>
<evidence type="ECO:0000259" key="5">
    <source>
        <dbReference type="PROSITE" id="PS50829"/>
    </source>
</evidence>
<evidence type="ECO:0000259" key="6">
    <source>
        <dbReference type="PROSITE" id="PS51360"/>
    </source>
</evidence>
<feature type="compositionally biased region" description="Basic and acidic residues" evidence="4">
    <location>
        <begin position="1036"/>
        <end position="1048"/>
    </location>
</feature>
<evidence type="ECO:0000256" key="4">
    <source>
        <dbReference type="SAM" id="MobiDB-lite"/>
    </source>
</evidence>
<feature type="compositionally biased region" description="Basic and acidic residues" evidence="4">
    <location>
        <begin position="640"/>
        <end position="657"/>
    </location>
</feature>
<keyword evidence="9" id="KW-1185">Reference proteome</keyword>
<evidence type="ECO:0000259" key="7">
    <source>
        <dbReference type="PROSITE" id="PS51925"/>
    </source>
</evidence>
<dbReference type="PANTHER" id="PTHR46695">
    <property type="entry name" value="ZINC FINGER CCCH DOMAIN-CONTAINING PROTEIN 44-RELATED"/>
    <property type="match status" value="1"/>
</dbReference>
<dbReference type="Pfam" id="PF02201">
    <property type="entry name" value="SWIB"/>
    <property type="match status" value="1"/>
</dbReference>
<dbReference type="SUPFAM" id="SSF47592">
    <property type="entry name" value="SWIB/MDM2 domain"/>
    <property type="match status" value="1"/>
</dbReference>
<feature type="region of interest" description="Disordered" evidence="4">
    <location>
        <begin position="35"/>
        <end position="76"/>
    </location>
</feature>
<dbReference type="InterPro" id="IPR036885">
    <property type="entry name" value="SWIB_MDM2_dom_sf"/>
</dbReference>
<feature type="compositionally biased region" description="Polar residues" evidence="4">
    <location>
        <begin position="1063"/>
        <end position="1093"/>
    </location>
</feature>
<evidence type="ECO:0000256" key="3">
    <source>
        <dbReference type="ARBA" id="ARBA00022833"/>
    </source>
</evidence>
<dbReference type="GO" id="GO:0003677">
    <property type="term" value="F:DNA binding"/>
    <property type="evidence" value="ECO:0007669"/>
    <property type="project" value="InterPro"/>
</dbReference>
<feature type="region of interest" description="Disordered" evidence="4">
    <location>
        <begin position="747"/>
        <end position="792"/>
    </location>
</feature>
<dbReference type="InterPro" id="IPR013083">
    <property type="entry name" value="Znf_RING/FYVE/PHD"/>
</dbReference>
<dbReference type="PANTHER" id="PTHR46695:SF5">
    <property type="entry name" value="RNA POLYMERASE-ASSOCIATED PROTEIN RTF1 HOMOLOG"/>
    <property type="match status" value="1"/>
</dbReference>
<dbReference type="CDD" id="cd10567">
    <property type="entry name" value="SWIB-MDM2_like"/>
    <property type="match status" value="1"/>
</dbReference>
<dbReference type="InterPro" id="IPR011011">
    <property type="entry name" value="Znf_FYVE_PHD"/>
</dbReference>
<proteinExistence type="predicted"/>